<dbReference type="InterPro" id="IPR047589">
    <property type="entry name" value="DUF11_rpt"/>
</dbReference>
<dbReference type="GO" id="GO:0006508">
    <property type="term" value="P:proteolysis"/>
    <property type="evidence" value="ECO:0007669"/>
    <property type="project" value="UniProtKB-KW"/>
</dbReference>
<reference evidence="14" key="2">
    <citation type="submission" date="2023-01" db="EMBL/GenBank/DDBJ databases">
        <title>Draft genome sequence of Portibacter lacus strain NBRC 108769.</title>
        <authorList>
            <person name="Sun Q."/>
            <person name="Mori K."/>
        </authorList>
    </citation>
    <scope>NUCLEOTIDE SEQUENCE</scope>
    <source>
        <strain evidence="14">NBRC 108769</strain>
    </source>
</reference>
<evidence type="ECO:0000256" key="3">
    <source>
        <dbReference type="ARBA" id="ARBA00006006"/>
    </source>
</evidence>
<evidence type="ECO:0000256" key="6">
    <source>
        <dbReference type="ARBA" id="ARBA00022723"/>
    </source>
</evidence>
<evidence type="ECO:0000259" key="12">
    <source>
        <dbReference type="Pfam" id="PF01345"/>
    </source>
</evidence>
<dbReference type="InterPro" id="IPR001434">
    <property type="entry name" value="OmcB-like_DUF11"/>
</dbReference>
<dbReference type="SUPFAM" id="SSF52025">
    <property type="entry name" value="PA domain"/>
    <property type="match status" value="1"/>
</dbReference>
<comment type="caution">
    <text evidence="14">The sequence shown here is derived from an EMBL/GenBank/DDBJ whole genome shotgun (WGS) entry which is preliminary data.</text>
</comment>
<dbReference type="Gene3D" id="1.10.390.10">
    <property type="entry name" value="Neutral Protease Domain 2"/>
    <property type="match status" value="1"/>
</dbReference>
<evidence type="ECO:0000313" key="14">
    <source>
        <dbReference type="EMBL" id="GLR18171.1"/>
    </source>
</evidence>
<protein>
    <recommendedName>
        <fullName evidence="16">DUF11 domain-containing protein</fullName>
    </recommendedName>
</protein>
<keyword evidence="4" id="KW-0964">Secreted</keyword>
<reference evidence="14" key="1">
    <citation type="journal article" date="2014" name="Int. J. Syst. Evol. Microbiol.">
        <title>Complete genome sequence of Corynebacterium casei LMG S-19264T (=DSM 44701T), isolated from a smear-ripened cheese.</title>
        <authorList>
            <consortium name="US DOE Joint Genome Institute (JGI-PGF)"/>
            <person name="Walter F."/>
            <person name="Albersmeier A."/>
            <person name="Kalinowski J."/>
            <person name="Ruckert C."/>
        </authorList>
    </citation>
    <scope>NUCLEOTIDE SEQUENCE</scope>
    <source>
        <strain evidence="14">NBRC 108769</strain>
    </source>
</reference>
<dbReference type="InterPro" id="IPR046450">
    <property type="entry name" value="PA_dom_sf"/>
</dbReference>
<evidence type="ECO:0000256" key="7">
    <source>
        <dbReference type="ARBA" id="ARBA00022801"/>
    </source>
</evidence>
<dbReference type="GO" id="GO:0004222">
    <property type="term" value="F:metalloendopeptidase activity"/>
    <property type="evidence" value="ECO:0007669"/>
    <property type="project" value="InterPro"/>
</dbReference>
<evidence type="ECO:0000256" key="10">
    <source>
        <dbReference type="ARBA" id="ARBA00023145"/>
    </source>
</evidence>
<evidence type="ECO:0000256" key="11">
    <source>
        <dbReference type="SAM" id="MobiDB-lite"/>
    </source>
</evidence>
<comment type="subcellular location">
    <subcellularLocation>
        <location evidence="2">Secreted</location>
    </subcellularLocation>
</comment>
<evidence type="ECO:0000256" key="5">
    <source>
        <dbReference type="ARBA" id="ARBA00022670"/>
    </source>
</evidence>
<feature type="compositionally biased region" description="Polar residues" evidence="11">
    <location>
        <begin position="1293"/>
        <end position="1303"/>
    </location>
</feature>
<evidence type="ECO:0000313" key="15">
    <source>
        <dbReference type="Proteomes" id="UP001156666"/>
    </source>
</evidence>
<keyword evidence="9" id="KW-0482">Metalloprotease</keyword>
<dbReference type="Pfam" id="PF02225">
    <property type="entry name" value="PA"/>
    <property type="match status" value="1"/>
</dbReference>
<keyword evidence="15" id="KW-1185">Reference proteome</keyword>
<dbReference type="EMBL" id="BSOH01000015">
    <property type="protein sequence ID" value="GLR18171.1"/>
    <property type="molecule type" value="Genomic_DNA"/>
</dbReference>
<name>A0AA37ST33_9BACT</name>
<evidence type="ECO:0000256" key="8">
    <source>
        <dbReference type="ARBA" id="ARBA00022833"/>
    </source>
</evidence>
<dbReference type="NCBIfam" id="TIGR01451">
    <property type="entry name" value="B_ant_repeat"/>
    <property type="match status" value="1"/>
</dbReference>
<dbReference type="Pfam" id="PF01345">
    <property type="entry name" value="DUF11"/>
    <property type="match status" value="1"/>
</dbReference>
<gene>
    <name evidence="14" type="ORF">GCM10007940_27860</name>
</gene>
<sequence length="1303" mass="139913">MFFASLPLFVSAQVEKKAEEVVKSYLTKKNKDVTRDAFINYDITADLVEKNDGIRRIQAIQKSNGIYIKDAILSIALNKKGKTFTTNTFVDYRSKNASPSISGSEALKKAMKANKVKGNVDFNELERKSSTDKHMVYAKGNNFASNPESRLIYLKDDASKTLILAYETQIHTKDRQHYYVSYVNASTGEVLETEDKVLHCSFGPSLVYDASPAEQAILDQQKEALHLAGAEKWEKEYGHADHDHHYSALPSTVAAPANSYLVLDLPAEAPNDDSAENNQTVVTTAGDPIASPYGWTSIDGVTQNVYTKGNNVFAFYDPSPTPLGGIPNPAAAAMATSNNPLGAQAFHYAWDLSQEPDYIQTSTNNPTPNRNAAIVNLFYQNNLIHDIFYNFGFTEEGRNFQFENFGKGGEGRDELLAQAQDGGGTNNANMLTLQDGVSPQMQMYLWTSAGQDELVKINQVSGDGHVEEGDAFIAIQGALYSPVTPYNLHENPVLNKPFVLVNDGCGSSLGCGLGSGIGSAPCNNVVGMIVIIDRGDCSFVEKVDGAQRGGAAGAIIVNNNSSSPDEVAAMGGTDPTLNTITIPAVMVSYNTGLLIKETLAQGIEIIGSLEQDTPPQPKKDGDFDNGIIAHEYGHGISSRTSPQGLTGGTLSGDEQGGEGWSDFYALYLTTTSDDLGAVTSLHPNGTLPNKGIGTYVTYTDPNGTGIRPRKYSTDLNINEYTFAGTTNGGFGVGNSAEITIPHGIGFIWCTMLWEVAQNLVDEYGFNNAITYNPPSGDIAAIAANNAGNNLALKLIQEGIRLQKPSPTFLDMRDAILLADSLHYDGAHGCLIWKAFAKRGLGIDAINPTNNIGDERDGYATPCGPAQAFHDIEITAPSLLENDSDLSYTIKVTNTSGIESENIVVTDAIPNNFSISSVEGATYVQNGRMLTFTIASIPADGFVELTVNGYVLTENTSNIVVQYSFEAGEEGWLAVTGGGNTFERRDDGDAQDGNAYFYTTNAGLTGANTTLESPELPSSNNQRQIRFWHKFNTDSGYDGGFLETTTDGITWTRLALQENGYNGVLSSLYNPVSTGAAFTGSFAEYTESAGLLPAGTTKVRFVFSEDVGSGGGDGWWIDNIKIVENPVVLGSAVTATDPISSGGRVYVDETFTLILPSTKAPFDVKPSLSIVPGVVNESSTPMRVLVDVIEMSGNETSGPIKVRISKNDYLGFDFDPSLTVVGGVAVDNSSWTYSENFLFWEFTSFAKIDELGSTKFGFTGTFNASGQGDVSITAKTSCVSPLETNSSNDRDSETINYSIGNNND</sequence>
<dbReference type="Gene3D" id="2.60.120.200">
    <property type="match status" value="1"/>
</dbReference>
<comment type="similarity">
    <text evidence="3">Belongs to the peptidase M36 family.</text>
</comment>
<accession>A0AA37ST33</accession>
<keyword evidence="5" id="KW-0645">Protease</keyword>
<feature type="domain" description="DUF11" evidence="12">
    <location>
        <begin position="882"/>
        <end position="959"/>
    </location>
</feature>
<keyword evidence="6" id="KW-0479">Metal-binding</keyword>
<dbReference type="GO" id="GO:0008270">
    <property type="term" value="F:zinc ion binding"/>
    <property type="evidence" value="ECO:0007669"/>
    <property type="project" value="InterPro"/>
</dbReference>
<dbReference type="PANTHER" id="PTHR33478">
    <property type="entry name" value="EXTRACELLULAR METALLOPROTEINASE MEP"/>
    <property type="match status" value="1"/>
</dbReference>
<evidence type="ECO:0008006" key="16">
    <source>
        <dbReference type="Google" id="ProtNLM"/>
    </source>
</evidence>
<feature type="region of interest" description="Disordered" evidence="11">
    <location>
        <begin position="1282"/>
        <end position="1303"/>
    </location>
</feature>
<dbReference type="Gene3D" id="3.50.30.30">
    <property type="match status" value="1"/>
</dbReference>
<evidence type="ECO:0000259" key="13">
    <source>
        <dbReference type="Pfam" id="PF02225"/>
    </source>
</evidence>
<dbReference type="SUPFAM" id="SSF55486">
    <property type="entry name" value="Metalloproteases ('zincins'), catalytic domain"/>
    <property type="match status" value="1"/>
</dbReference>
<organism evidence="14 15">
    <name type="scientific">Portibacter lacus</name>
    <dbReference type="NCBI Taxonomy" id="1099794"/>
    <lineage>
        <taxon>Bacteria</taxon>
        <taxon>Pseudomonadati</taxon>
        <taxon>Bacteroidota</taxon>
        <taxon>Saprospiria</taxon>
        <taxon>Saprospirales</taxon>
        <taxon>Haliscomenobacteraceae</taxon>
        <taxon>Portibacter</taxon>
    </lineage>
</organism>
<feature type="region of interest" description="Disordered" evidence="11">
    <location>
        <begin position="634"/>
        <end position="654"/>
    </location>
</feature>
<evidence type="ECO:0000256" key="9">
    <source>
        <dbReference type="ARBA" id="ARBA00023049"/>
    </source>
</evidence>
<evidence type="ECO:0000256" key="2">
    <source>
        <dbReference type="ARBA" id="ARBA00004613"/>
    </source>
</evidence>
<keyword evidence="10" id="KW-0865">Zymogen</keyword>
<feature type="domain" description="PA" evidence="13">
    <location>
        <begin position="500"/>
        <end position="594"/>
    </location>
</feature>
<proteinExistence type="inferred from homology"/>
<dbReference type="InterPro" id="IPR027268">
    <property type="entry name" value="Peptidase_M4/M1_CTD_sf"/>
</dbReference>
<evidence type="ECO:0000256" key="4">
    <source>
        <dbReference type="ARBA" id="ARBA00022525"/>
    </source>
</evidence>
<keyword evidence="8" id="KW-0862">Zinc</keyword>
<dbReference type="InterPro" id="IPR001842">
    <property type="entry name" value="Peptidase_M36"/>
</dbReference>
<dbReference type="Proteomes" id="UP001156666">
    <property type="component" value="Unassembled WGS sequence"/>
</dbReference>
<keyword evidence="7" id="KW-0378">Hydrolase</keyword>
<dbReference type="Gene3D" id="3.10.170.10">
    <property type="match status" value="1"/>
</dbReference>
<dbReference type="PANTHER" id="PTHR33478:SF1">
    <property type="entry name" value="EXTRACELLULAR METALLOPROTEINASE MEP"/>
    <property type="match status" value="1"/>
</dbReference>
<dbReference type="InterPro" id="IPR050371">
    <property type="entry name" value="Fungal_virulence_M36"/>
</dbReference>
<dbReference type="InterPro" id="IPR003137">
    <property type="entry name" value="PA_domain"/>
</dbReference>
<evidence type="ECO:0000256" key="1">
    <source>
        <dbReference type="ARBA" id="ARBA00001947"/>
    </source>
</evidence>
<comment type="cofactor">
    <cofactor evidence="1">
        <name>Zn(2+)</name>
        <dbReference type="ChEBI" id="CHEBI:29105"/>
    </cofactor>
</comment>
<dbReference type="Pfam" id="PF02128">
    <property type="entry name" value="Peptidase_M36"/>
    <property type="match status" value="1"/>
</dbReference>
<dbReference type="GO" id="GO:0005615">
    <property type="term" value="C:extracellular space"/>
    <property type="evidence" value="ECO:0007669"/>
    <property type="project" value="InterPro"/>
</dbReference>